<dbReference type="Gene3D" id="3.40.50.10140">
    <property type="entry name" value="Toll/interleukin-1 receptor homology (TIR) domain"/>
    <property type="match status" value="1"/>
</dbReference>
<dbReference type="OrthoDB" id="9147462at2"/>
<dbReference type="SUPFAM" id="SSF52200">
    <property type="entry name" value="Toll/Interleukin receptor TIR domain"/>
    <property type="match status" value="1"/>
</dbReference>
<accession>A0A1I4M595</accession>
<gene>
    <name evidence="2" type="ORF">SAMN05421863_100882</name>
</gene>
<evidence type="ECO:0000313" key="2">
    <source>
        <dbReference type="EMBL" id="SFL98293.1"/>
    </source>
</evidence>
<name>A0A1I4M595_9PROT</name>
<feature type="domain" description="TIR" evidence="1">
    <location>
        <begin position="36"/>
        <end position="138"/>
    </location>
</feature>
<organism evidence="2 3">
    <name type="scientific">Nitrosomonas communis</name>
    <dbReference type="NCBI Taxonomy" id="44574"/>
    <lineage>
        <taxon>Bacteria</taxon>
        <taxon>Pseudomonadati</taxon>
        <taxon>Pseudomonadota</taxon>
        <taxon>Betaproteobacteria</taxon>
        <taxon>Nitrosomonadales</taxon>
        <taxon>Nitrosomonadaceae</taxon>
        <taxon>Nitrosomonas</taxon>
    </lineage>
</organism>
<dbReference type="EMBL" id="FOUB01000008">
    <property type="protein sequence ID" value="SFL98293.1"/>
    <property type="molecule type" value="Genomic_DNA"/>
</dbReference>
<dbReference type="InterPro" id="IPR000157">
    <property type="entry name" value="TIR_dom"/>
</dbReference>
<evidence type="ECO:0000259" key="1">
    <source>
        <dbReference type="Pfam" id="PF13676"/>
    </source>
</evidence>
<dbReference type="RefSeq" id="WP_074904325.1">
    <property type="nucleotide sequence ID" value="NZ_FOUB01000008.1"/>
</dbReference>
<evidence type="ECO:0000313" key="3">
    <source>
        <dbReference type="Proteomes" id="UP000183287"/>
    </source>
</evidence>
<dbReference type="Pfam" id="PF13676">
    <property type="entry name" value="TIR_2"/>
    <property type="match status" value="1"/>
</dbReference>
<reference evidence="3" key="1">
    <citation type="submission" date="2016-10" db="EMBL/GenBank/DDBJ databases">
        <authorList>
            <person name="Varghese N."/>
            <person name="Submissions S."/>
        </authorList>
    </citation>
    <scope>NUCLEOTIDE SEQUENCE [LARGE SCALE GENOMIC DNA]</scope>
    <source>
        <strain evidence="3">Nm44</strain>
    </source>
</reference>
<protein>
    <submittedName>
        <fullName evidence="2">TIR domain-containing protein</fullName>
    </submittedName>
</protein>
<dbReference type="InterPro" id="IPR035897">
    <property type="entry name" value="Toll_tir_struct_dom_sf"/>
</dbReference>
<proteinExistence type="predicted"/>
<dbReference type="AlphaFoldDB" id="A0A1I4M595"/>
<keyword evidence="3" id="KW-1185">Reference proteome</keyword>
<sequence>MNKSQGFWSYVHADDEADGQRIARLAWDVSAQFEMLTGESLEIFLDKDAIRWGEEWRNKIDANLATIAFFIPVLTPRYFMSAECRRELQFFAREANRLGIRDLLLPVLYVDVSALHEENPTDDLILLIRSFQWEDWRDLRFVDVSAEAYRRGVAKLAVRLVEANRYVEKSNAASTRAIVSTNFPGEELNEPPGFLDQMARTEDTLPKLAHTMESIAREIEQIGRIMRKGTSEIAQRDKQAAGFAARLVVTKKVAQLLSEPVERIWSFGNEFTSHLHDVDQGVRLLIEQSVEELDRVPSAKPMVCSFFVAIRTMSKTTEAGLASVQGMIDAIGPLEKMSRDLRPVLRQLRNGLTTMVEAREVSAEWVELIARTGIDCTTEELPEGSAQHPLAADGAGSEIYGVRPYN</sequence>
<dbReference type="GO" id="GO:0007165">
    <property type="term" value="P:signal transduction"/>
    <property type="evidence" value="ECO:0007669"/>
    <property type="project" value="InterPro"/>
</dbReference>
<dbReference type="Proteomes" id="UP000183287">
    <property type="component" value="Unassembled WGS sequence"/>
</dbReference>